<dbReference type="GO" id="GO:0050163">
    <property type="term" value="F:oxaloacetate tautomerase activity"/>
    <property type="evidence" value="ECO:0007669"/>
    <property type="project" value="UniProtKB-ARBA"/>
</dbReference>
<protein>
    <recommendedName>
        <fullName evidence="3">Fumarylacetoacetase-like C-terminal domain-containing protein</fullName>
    </recommendedName>
</protein>
<evidence type="ECO:0000259" key="3">
    <source>
        <dbReference type="Pfam" id="PF01557"/>
    </source>
</evidence>
<accession>A0AAN9UE77</accession>
<dbReference type="EMBL" id="JAKJXP020000102">
    <property type="protein sequence ID" value="KAK7746107.1"/>
    <property type="molecule type" value="Genomic_DNA"/>
</dbReference>
<keyword evidence="2" id="KW-0479">Metal-binding</keyword>
<dbReference type="GO" id="GO:0046872">
    <property type="term" value="F:metal ion binding"/>
    <property type="evidence" value="ECO:0007669"/>
    <property type="project" value="UniProtKB-KW"/>
</dbReference>
<name>A0AAN9UE77_9PEZI</name>
<evidence type="ECO:0000313" key="4">
    <source>
        <dbReference type="EMBL" id="KAK7746107.1"/>
    </source>
</evidence>
<dbReference type="FunFam" id="3.90.850.10:FF:000002">
    <property type="entry name" value="2-hydroxyhepta-2,4-diene-1,7-dioate isomerase"/>
    <property type="match status" value="1"/>
</dbReference>
<proteinExistence type="inferred from homology"/>
<dbReference type="GO" id="GO:0018773">
    <property type="term" value="F:acetylpyruvate hydrolase activity"/>
    <property type="evidence" value="ECO:0007669"/>
    <property type="project" value="TreeGrafter"/>
</dbReference>
<dbReference type="GO" id="GO:0006107">
    <property type="term" value="P:oxaloacetate metabolic process"/>
    <property type="evidence" value="ECO:0007669"/>
    <property type="project" value="UniProtKB-ARBA"/>
</dbReference>
<dbReference type="Pfam" id="PF01557">
    <property type="entry name" value="FAA_hydrolase"/>
    <property type="match status" value="1"/>
</dbReference>
<dbReference type="Gene3D" id="3.90.850.10">
    <property type="entry name" value="Fumarylacetoacetase-like, C-terminal domain"/>
    <property type="match status" value="1"/>
</dbReference>
<gene>
    <name evidence="4" type="ORF">SLS62_009567</name>
</gene>
<reference evidence="4 5" key="1">
    <citation type="submission" date="2024-02" db="EMBL/GenBank/DDBJ databases">
        <title>De novo assembly and annotation of 12 fungi associated with fruit tree decline syndrome in Ontario, Canada.</title>
        <authorList>
            <person name="Sulman M."/>
            <person name="Ellouze W."/>
            <person name="Ilyukhin E."/>
        </authorList>
    </citation>
    <scope>NUCLEOTIDE SEQUENCE [LARGE SCALE GENOMIC DNA]</scope>
    <source>
        <strain evidence="4 5">M11/M66-122</strain>
    </source>
</reference>
<dbReference type="PANTHER" id="PTHR11820">
    <property type="entry name" value="ACYLPYRUVASE"/>
    <property type="match status" value="1"/>
</dbReference>
<sequence>MLATKWGRLVRFIAEEDGQEHIGEPVDEDQDVGAALAASEPVAIREFTGTSALDLTAEPGPRVLTIRRLLPPLSRSEVGTIRCVGLNYRNHAREMNLALPEHPTLFFKPATCLGAPNAPLVIPYQAADPGHKEADYEAELAVVLGRAARNVDAADALGYVLGYACANDVTARRHQFRGAQWGFGKGFDGFAPLGPCLVSASRRLPDPAAIRLRTVLNGETMQDARADDMIFSVAELVAYLSQGTTLEAGTVILTGTPHGIGVSRDPPVFLAPGDDLRVVMSHGLGSLVNRVEYESAPVHVHVKNGE</sequence>
<dbReference type="AlphaFoldDB" id="A0AAN9UE77"/>
<dbReference type="Proteomes" id="UP001320420">
    <property type="component" value="Unassembled WGS sequence"/>
</dbReference>
<dbReference type="SUPFAM" id="SSF56529">
    <property type="entry name" value="FAH"/>
    <property type="match status" value="1"/>
</dbReference>
<evidence type="ECO:0000256" key="1">
    <source>
        <dbReference type="ARBA" id="ARBA00010211"/>
    </source>
</evidence>
<dbReference type="InterPro" id="IPR011234">
    <property type="entry name" value="Fumarylacetoacetase-like_C"/>
</dbReference>
<evidence type="ECO:0000256" key="2">
    <source>
        <dbReference type="ARBA" id="ARBA00022723"/>
    </source>
</evidence>
<comment type="caution">
    <text evidence="4">The sequence shown here is derived from an EMBL/GenBank/DDBJ whole genome shotgun (WGS) entry which is preliminary data.</text>
</comment>
<feature type="domain" description="Fumarylacetoacetase-like C-terminal" evidence="3">
    <location>
        <begin position="80"/>
        <end position="291"/>
    </location>
</feature>
<dbReference type="PANTHER" id="PTHR11820:SF7">
    <property type="entry name" value="ACYLPYRUVASE FAHD1, MITOCHONDRIAL"/>
    <property type="match status" value="1"/>
</dbReference>
<keyword evidence="5" id="KW-1185">Reference proteome</keyword>
<dbReference type="InterPro" id="IPR036663">
    <property type="entry name" value="Fumarylacetoacetase_C_sf"/>
</dbReference>
<comment type="similarity">
    <text evidence="1">Belongs to the FAH family.</text>
</comment>
<organism evidence="4 5">
    <name type="scientific">Diatrype stigma</name>
    <dbReference type="NCBI Taxonomy" id="117547"/>
    <lineage>
        <taxon>Eukaryota</taxon>
        <taxon>Fungi</taxon>
        <taxon>Dikarya</taxon>
        <taxon>Ascomycota</taxon>
        <taxon>Pezizomycotina</taxon>
        <taxon>Sordariomycetes</taxon>
        <taxon>Xylariomycetidae</taxon>
        <taxon>Xylariales</taxon>
        <taxon>Diatrypaceae</taxon>
        <taxon>Diatrype</taxon>
    </lineage>
</organism>
<evidence type="ECO:0000313" key="5">
    <source>
        <dbReference type="Proteomes" id="UP001320420"/>
    </source>
</evidence>